<evidence type="ECO:0000313" key="4">
    <source>
        <dbReference type="Proteomes" id="UP001497497"/>
    </source>
</evidence>
<dbReference type="SUPFAM" id="SSF56219">
    <property type="entry name" value="DNase I-like"/>
    <property type="match status" value="1"/>
</dbReference>
<dbReference type="InterPro" id="IPR005135">
    <property type="entry name" value="Endo/exonuclease/phosphatase"/>
</dbReference>
<keyword evidence="4" id="KW-1185">Reference proteome</keyword>
<dbReference type="InterPro" id="IPR052560">
    <property type="entry name" value="RdDP_mobile_element"/>
</dbReference>
<dbReference type="AlphaFoldDB" id="A0AAV2ICP8"/>
<feature type="compositionally biased region" description="Basic and acidic residues" evidence="1">
    <location>
        <begin position="193"/>
        <end position="205"/>
    </location>
</feature>
<feature type="region of interest" description="Disordered" evidence="1">
    <location>
        <begin position="189"/>
        <end position="218"/>
    </location>
</feature>
<evidence type="ECO:0000256" key="1">
    <source>
        <dbReference type="SAM" id="MobiDB-lite"/>
    </source>
</evidence>
<dbReference type="Gene3D" id="3.60.10.10">
    <property type="entry name" value="Endonuclease/exonuclease/phosphatase"/>
    <property type="match status" value="1"/>
</dbReference>
<dbReference type="EMBL" id="CAXITT010000638">
    <property type="protein sequence ID" value="CAL1544696.1"/>
    <property type="molecule type" value="Genomic_DNA"/>
</dbReference>
<comment type="caution">
    <text evidence="3">The sequence shown here is derived from an EMBL/GenBank/DDBJ whole genome shotgun (WGS) entry which is preliminary data.</text>
</comment>
<evidence type="ECO:0000313" key="3">
    <source>
        <dbReference type="EMBL" id="CAL1544696.1"/>
    </source>
</evidence>
<dbReference type="Pfam" id="PF14529">
    <property type="entry name" value="Exo_endo_phos_2"/>
    <property type="match status" value="1"/>
</dbReference>
<accession>A0AAV2ICP8</accession>
<gene>
    <name evidence="3" type="ORF">GSLYS_00018179001</name>
</gene>
<reference evidence="3 4" key="1">
    <citation type="submission" date="2024-04" db="EMBL/GenBank/DDBJ databases">
        <authorList>
            <consortium name="Genoscope - CEA"/>
            <person name="William W."/>
        </authorList>
    </citation>
    <scope>NUCLEOTIDE SEQUENCE [LARGE SCALE GENOMIC DNA]</scope>
</reference>
<evidence type="ECO:0000259" key="2">
    <source>
        <dbReference type="Pfam" id="PF14529"/>
    </source>
</evidence>
<name>A0AAV2ICP8_LYMST</name>
<protein>
    <recommendedName>
        <fullName evidence="2">Endonuclease/exonuclease/phosphatase domain-containing protein</fullName>
    </recommendedName>
</protein>
<dbReference type="PANTHER" id="PTHR36688:SF2">
    <property type="entry name" value="ENDONUCLEASE_EXONUCLEASE_PHOSPHATASE DOMAIN-CONTAINING PROTEIN"/>
    <property type="match status" value="1"/>
</dbReference>
<organism evidence="3 4">
    <name type="scientific">Lymnaea stagnalis</name>
    <name type="common">Great pond snail</name>
    <name type="synonym">Helix stagnalis</name>
    <dbReference type="NCBI Taxonomy" id="6523"/>
    <lineage>
        <taxon>Eukaryota</taxon>
        <taxon>Metazoa</taxon>
        <taxon>Spiralia</taxon>
        <taxon>Lophotrochozoa</taxon>
        <taxon>Mollusca</taxon>
        <taxon>Gastropoda</taxon>
        <taxon>Heterobranchia</taxon>
        <taxon>Euthyneura</taxon>
        <taxon>Panpulmonata</taxon>
        <taxon>Hygrophila</taxon>
        <taxon>Lymnaeoidea</taxon>
        <taxon>Lymnaeidae</taxon>
        <taxon>Lymnaea</taxon>
    </lineage>
</organism>
<dbReference type="GO" id="GO:0003824">
    <property type="term" value="F:catalytic activity"/>
    <property type="evidence" value="ECO:0007669"/>
    <property type="project" value="InterPro"/>
</dbReference>
<dbReference type="InterPro" id="IPR036691">
    <property type="entry name" value="Endo/exonu/phosph_ase_sf"/>
</dbReference>
<feature type="domain" description="Endonuclease/exonuclease/phosphatase" evidence="2">
    <location>
        <begin position="5"/>
        <end position="100"/>
    </location>
</feature>
<dbReference type="PANTHER" id="PTHR36688">
    <property type="entry name" value="ENDO/EXONUCLEASE/PHOSPHATASE DOMAIN-CONTAINING PROTEIN"/>
    <property type="match status" value="1"/>
</dbReference>
<dbReference type="Proteomes" id="UP001497497">
    <property type="component" value="Unassembled WGS sequence"/>
</dbReference>
<sequence length="218" mass="24843">MTFDLNESTKHFKRTIIAGDLNAQSRQWGYKCENTTGRRVSKLCASTNLKLLQSCYSKATFTHNSNKVKSRPDMTMVSEDIHNSIEWDVIEDIGSDHLPILLKITCQNANVPTTHKPVECFKWQYNKADWKKFKQVSDIMTSKLQNFIGSIDEQYDLWVDGIINAASVSIPKCTNKTGGKKIKSKSLTSLVKKRNDAKKNKDKSQFQKKTLQPDHQGN</sequence>
<proteinExistence type="predicted"/>